<dbReference type="CDD" id="cd06261">
    <property type="entry name" value="TM_PBP2"/>
    <property type="match status" value="1"/>
</dbReference>
<sequence>MNYEFHWPVLWEYRDLLLEGFWITMFLFVTGVLSSLVLGIVFGILGASHLRWARALGEIYVEVFRNTPLVVKMFFLYFGAGFDAYESAIIGLGLHQSAYLAEIFRSGIQAIPRGQFEAGFATGLTRTQVMRRIILPQAGFIVIPPTTTQVLETLKNTSVAMTISIPELTFQTQQIEAYSFRGFEAATAATLAYLAVGGIVGAGAYILEHRLNRKTKSRVTKDMTAMANVTAAA</sequence>
<evidence type="ECO:0000256" key="4">
    <source>
        <dbReference type="ARBA" id="ARBA00022475"/>
    </source>
</evidence>
<dbReference type="GO" id="GO:0043190">
    <property type="term" value="C:ATP-binding cassette (ABC) transporter complex"/>
    <property type="evidence" value="ECO:0007669"/>
    <property type="project" value="InterPro"/>
</dbReference>
<accession>A0A934III2</accession>
<dbReference type="PROSITE" id="PS50928">
    <property type="entry name" value="ABC_TM1"/>
    <property type="match status" value="1"/>
</dbReference>
<evidence type="ECO:0000256" key="6">
    <source>
        <dbReference type="ARBA" id="ARBA00022970"/>
    </source>
</evidence>
<dbReference type="Gene3D" id="1.10.3720.10">
    <property type="entry name" value="MetI-like"/>
    <property type="match status" value="1"/>
</dbReference>
<dbReference type="NCBIfam" id="TIGR01726">
    <property type="entry name" value="HEQRo_perm_3TM"/>
    <property type="match status" value="1"/>
</dbReference>
<evidence type="ECO:0000256" key="2">
    <source>
        <dbReference type="ARBA" id="ARBA00010072"/>
    </source>
</evidence>
<dbReference type="GO" id="GO:0006865">
    <property type="term" value="P:amino acid transport"/>
    <property type="evidence" value="ECO:0007669"/>
    <property type="project" value="UniProtKB-KW"/>
</dbReference>
<dbReference type="Proteomes" id="UP000609531">
    <property type="component" value="Unassembled WGS sequence"/>
</dbReference>
<keyword evidence="8 9" id="KW-0472">Membrane</keyword>
<evidence type="ECO:0000313" key="11">
    <source>
        <dbReference type="EMBL" id="MBJ3777108.1"/>
    </source>
</evidence>
<evidence type="ECO:0000259" key="10">
    <source>
        <dbReference type="PROSITE" id="PS50928"/>
    </source>
</evidence>
<evidence type="ECO:0000256" key="9">
    <source>
        <dbReference type="RuleBase" id="RU363032"/>
    </source>
</evidence>
<gene>
    <name evidence="11" type="ORF">JCR33_15480</name>
</gene>
<dbReference type="SUPFAM" id="SSF161098">
    <property type="entry name" value="MetI-like"/>
    <property type="match status" value="1"/>
</dbReference>
<evidence type="ECO:0000256" key="3">
    <source>
        <dbReference type="ARBA" id="ARBA00022448"/>
    </source>
</evidence>
<evidence type="ECO:0000256" key="7">
    <source>
        <dbReference type="ARBA" id="ARBA00022989"/>
    </source>
</evidence>
<keyword evidence="5 9" id="KW-0812">Transmembrane</keyword>
<name>A0A934III2_9HYPH</name>
<dbReference type="PANTHER" id="PTHR30614">
    <property type="entry name" value="MEMBRANE COMPONENT OF AMINO ACID ABC TRANSPORTER"/>
    <property type="match status" value="1"/>
</dbReference>
<protein>
    <submittedName>
        <fullName evidence="11">Amino acid ABC transporter permease</fullName>
    </submittedName>
</protein>
<dbReference type="RefSeq" id="WP_198883005.1">
    <property type="nucleotide sequence ID" value="NZ_JAEKJA010000012.1"/>
</dbReference>
<evidence type="ECO:0000313" key="12">
    <source>
        <dbReference type="Proteomes" id="UP000609531"/>
    </source>
</evidence>
<dbReference type="Pfam" id="PF00528">
    <property type="entry name" value="BPD_transp_1"/>
    <property type="match status" value="1"/>
</dbReference>
<comment type="similarity">
    <text evidence="2">Belongs to the binding-protein-dependent transport system permease family. HisMQ subfamily.</text>
</comment>
<comment type="subcellular location">
    <subcellularLocation>
        <location evidence="1">Cell inner membrane</location>
        <topology evidence="1">Multi-pass membrane protein</topology>
    </subcellularLocation>
    <subcellularLocation>
        <location evidence="9">Cell membrane</location>
        <topology evidence="9">Multi-pass membrane protein</topology>
    </subcellularLocation>
</comment>
<organism evidence="11 12">
    <name type="scientific">Acuticoccus mangrovi</name>
    <dbReference type="NCBI Taxonomy" id="2796142"/>
    <lineage>
        <taxon>Bacteria</taxon>
        <taxon>Pseudomonadati</taxon>
        <taxon>Pseudomonadota</taxon>
        <taxon>Alphaproteobacteria</taxon>
        <taxon>Hyphomicrobiales</taxon>
        <taxon>Amorphaceae</taxon>
        <taxon>Acuticoccus</taxon>
    </lineage>
</organism>
<keyword evidence="7 9" id="KW-1133">Transmembrane helix</keyword>
<dbReference type="InterPro" id="IPR043429">
    <property type="entry name" value="ArtM/GltK/GlnP/TcyL/YhdX-like"/>
</dbReference>
<reference evidence="11" key="1">
    <citation type="submission" date="2020-12" db="EMBL/GenBank/DDBJ databases">
        <title>Bacterial taxonomy.</title>
        <authorList>
            <person name="Pan X."/>
        </authorList>
    </citation>
    <scope>NUCLEOTIDE SEQUENCE</scope>
    <source>
        <strain evidence="11">B2012</strain>
    </source>
</reference>
<evidence type="ECO:0000256" key="5">
    <source>
        <dbReference type="ARBA" id="ARBA00022692"/>
    </source>
</evidence>
<keyword evidence="4" id="KW-1003">Cell membrane</keyword>
<dbReference type="PANTHER" id="PTHR30614:SF0">
    <property type="entry name" value="L-CYSTINE TRANSPORT SYSTEM PERMEASE PROTEIN TCYL"/>
    <property type="match status" value="1"/>
</dbReference>
<feature type="transmembrane region" description="Helical" evidence="9">
    <location>
        <begin position="185"/>
        <end position="207"/>
    </location>
</feature>
<dbReference type="InterPro" id="IPR010065">
    <property type="entry name" value="AA_ABC_transptr_permease_3TM"/>
</dbReference>
<proteinExistence type="inferred from homology"/>
<feature type="transmembrane region" description="Helical" evidence="9">
    <location>
        <begin position="74"/>
        <end position="94"/>
    </location>
</feature>
<dbReference type="InterPro" id="IPR000515">
    <property type="entry name" value="MetI-like"/>
</dbReference>
<dbReference type="InterPro" id="IPR035906">
    <property type="entry name" value="MetI-like_sf"/>
</dbReference>
<keyword evidence="3 9" id="KW-0813">Transport</keyword>
<comment type="caution">
    <text evidence="11">The sequence shown here is derived from an EMBL/GenBank/DDBJ whole genome shotgun (WGS) entry which is preliminary data.</text>
</comment>
<keyword evidence="12" id="KW-1185">Reference proteome</keyword>
<feature type="domain" description="ABC transmembrane type-1" evidence="10">
    <location>
        <begin position="21"/>
        <end position="204"/>
    </location>
</feature>
<dbReference type="GO" id="GO:0022857">
    <property type="term" value="F:transmembrane transporter activity"/>
    <property type="evidence" value="ECO:0007669"/>
    <property type="project" value="InterPro"/>
</dbReference>
<dbReference type="EMBL" id="JAEKJA010000012">
    <property type="protein sequence ID" value="MBJ3777108.1"/>
    <property type="molecule type" value="Genomic_DNA"/>
</dbReference>
<evidence type="ECO:0000256" key="8">
    <source>
        <dbReference type="ARBA" id="ARBA00023136"/>
    </source>
</evidence>
<feature type="transmembrane region" description="Helical" evidence="9">
    <location>
        <begin position="20"/>
        <end position="45"/>
    </location>
</feature>
<evidence type="ECO:0000256" key="1">
    <source>
        <dbReference type="ARBA" id="ARBA00004429"/>
    </source>
</evidence>
<keyword evidence="6" id="KW-0029">Amino-acid transport</keyword>
<dbReference type="AlphaFoldDB" id="A0A934III2"/>